<dbReference type="EMBL" id="FO203512">
    <property type="protein sequence ID" value="CCK76817.1"/>
    <property type="molecule type" value="Genomic_DNA"/>
</dbReference>
<feature type="region of interest" description="Disordered" evidence="1">
    <location>
        <begin position="345"/>
        <end position="366"/>
    </location>
</feature>
<accession>R4YP47</accession>
<dbReference type="CDD" id="cd16412">
    <property type="entry name" value="dndB"/>
    <property type="match status" value="1"/>
</dbReference>
<evidence type="ECO:0008006" key="4">
    <source>
        <dbReference type="Google" id="ProtNLM"/>
    </source>
</evidence>
<gene>
    <name evidence="2" type="ORF">OLEAN_C26410</name>
</gene>
<dbReference type="PATRIC" id="fig|698738.3.peg.2740"/>
<dbReference type="Proteomes" id="UP000032749">
    <property type="component" value="Chromosome"/>
</dbReference>
<evidence type="ECO:0000256" key="1">
    <source>
        <dbReference type="SAM" id="MobiDB-lite"/>
    </source>
</evidence>
<evidence type="ECO:0000313" key="3">
    <source>
        <dbReference type="Proteomes" id="UP000032749"/>
    </source>
</evidence>
<dbReference type="InterPro" id="IPR017642">
    <property type="entry name" value="DNA_S_mod_DndB"/>
</dbReference>
<proteinExistence type="predicted"/>
<feature type="compositionally biased region" description="Basic and acidic residues" evidence="1">
    <location>
        <begin position="350"/>
        <end position="366"/>
    </location>
</feature>
<dbReference type="OrthoDB" id="3524978at2"/>
<evidence type="ECO:0000313" key="2">
    <source>
        <dbReference type="EMBL" id="CCK76817.1"/>
    </source>
</evidence>
<dbReference type="HOGENOM" id="CLU_036711_1_0_6"/>
<dbReference type="Pfam" id="PF14072">
    <property type="entry name" value="DndB"/>
    <property type="match status" value="1"/>
</dbReference>
<dbReference type="AlphaFoldDB" id="R4YP47"/>
<sequence>MDTSFEYIFPAIRGIQAGREYYVSMCPLRLIPKIFIFDEEELVPELRAQRILNRSRVPEMASYLTNNTKDYVFSSITASIDGKVKFEPMGDQGDSSRVGRLKIDMNSQFIINDGQHRRAAIDEALKTKPELGDETISVVFFVDRGLERCQQMFADLNRYATRTSPSLGILYDHRDEGALLSKKVIANSTAFQDIVEMEKSSLSPRSRKLFTLSAIHMANAAILSGHAYDSFDEAVEACCSFWDEVYNYIPEWQQVQEGKLTSGEVRQSYVHSHAVVLQAFGHLGNEIIEKSKTEQKKHLKKLKTINWKRSNSKTWEGRCMLGGRIQKSSSNVSLTTNLFKNHIGLPLTPEEQRTEDAFNRGENGQK</sequence>
<protein>
    <recommendedName>
        <fullName evidence="4">DNA sulfur modification protein DndB</fullName>
    </recommendedName>
</protein>
<keyword evidence="3" id="KW-1185">Reference proteome</keyword>
<reference evidence="2 3" key="1">
    <citation type="journal article" date="2013" name="Nat. Commun.">
        <title>Genome sequence and functional genomic analysis of the oil-degrading bacterium Oleispira antarctica.</title>
        <authorList>
            <person name="Kube M."/>
            <person name="Chernikova T.N."/>
            <person name="Al-Ramahi Y."/>
            <person name="Beloqui A."/>
            <person name="Lopez-Cortez N."/>
            <person name="Guazzaroni M.E."/>
            <person name="Heipieper H.J."/>
            <person name="Klages S."/>
            <person name="Kotsyurbenko O.R."/>
            <person name="Langer I."/>
            <person name="Nechitaylo T.Y."/>
            <person name="Lunsdorf H."/>
            <person name="Fernandez M."/>
            <person name="Juarez S."/>
            <person name="Ciordia S."/>
            <person name="Singer A."/>
            <person name="Kagan O."/>
            <person name="Egorova O."/>
            <person name="Petit P.A."/>
            <person name="Stogios P."/>
            <person name="Kim Y."/>
            <person name="Tchigvintsev A."/>
            <person name="Flick R."/>
            <person name="Denaro R."/>
            <person name="Genovese M."/>
            <person name="Albar J.P."/>
            <person name="Reva O.N."/>
            <person name="Martinez-Gomariz M."/>
            <person name="Tran H."/>
            <person name="Ferrer M."/>
            <person name="Savchenko A."/>
            <person name="Yakunin A.F."/>
            <person name="Yakimov M.M."/>
            <person name="Golyshina O.V."/>
            <person name="Reinhardt R."/>
            <person name="Golyshin P.N."/>
        </authorList>
    </citation>
    <scope>NUCLEOTIDE SEQUENCE [LARGE SCALE GENOMIC DNA]</scope>
</reference>
<dbReference type="InterPro" id="IPR017601">
    <property type="entry name" value="DGQHR-contain_dom"/>
</dbReference>
<dbReference type="KEGG" id="oai:OLEAN_C26410"/>
<organism evidence="2 3">
    <name type="scientific">Oleispira antarctica RB-8</name>
    <dbReference type="NCBI Taxonomy" id="698738"/>
    <lineage>
        <taxon>Bacteria</taxon>
        <taxon>Pseudomonadati</taxon>
        <taxon>Pseudomonadota</taxon>
        <taxon>Gammaproteobacteria</taxon>
        <taxon>Oceanospirillales</taxon>
        <taxon>Oceanospirillaceae</taxon>
        <taxon>Oleispira</taxon>
    </lineage>
</organism>
<dbReference type="NCBIfam" id="TIGR03233">
    <property type="entry name" value="DNA_S_dndB"/>
    <property type="match status" value="1"/>
</dbReference>
<name>R4YP47_OLEAN</name>
<dbReference type="NCBIfam" id="TIGR03187">
    <property type="entry name" value="DGQHR"/>
    <property type="match status" value="1"/>
</dbReference>
<dbReference type="STRING" id="698738.OLEAN_C26410"/>